<proteinExistence type="predicted"/>
<evidence type="ECO:0000259" key="3">
    <source>
        <dbReference type="Pfam" id="PF25398"/>
    </source>
</evidence>
<keyword evidence="2" id="KW-0472">Membrane</keyword>
<feature type="transmembrane region" description="Helical" evidence="2">
    <location>
        <begin position="490"/>
        <end position="508"/>
    </location>
</feature>
<dbReference type="Proteomes" id="UP001149090">
    <property type="component" value="Unassembled WGS sequence"/>
</dbReference>
<feature type="coiled-coil region" evidence="1">
    <location>
        <begin position="138"/>
        <end position="203"/>
    </location>
</feature>
<dbReference type="EMBL" id="JAPDFW010000078">
    <property type="protein sequence ID" value="KAJ5072968.1"/>
    <property type="molecule type" value="Genomic_DNA"/>
</dbReference>
<keyword evidence="5" id="KW-1185">Reference proteome</keyword>
<evidence type="ECO:0000313" key="5">
    <source>
        <dbReference type="Proteomes" id="UP001149090"/>
    </source>
</evidence>
<reference evidence="4" key="1">
    <citation type="submission" date="2022-10" db="EMBL/GenBank/DDBJ databases">
        <title>Novel sulphate-reducing endosymbionts in the free-living metamonad Anaeramoeba.</title>
        <authorList>
            <person name="Jerlstrom-Hultqvist J."/>
            <person name="Cepicka I."/>
            <person name="Gallot-Lavallee L."/>
            <person name="Salas-Leiva D."/>
            <person name="Curtis B.A."/>
            <person name="Zahonova K."/>
            <person name="Pipaliya S."/>
            <person name="Dacks J."/>
            <person name="Roger A.J."/>
        </authorList>
    </citation>
    <scope>NUCLEOTIDE SEQUENCE</scope>
    <source>
        <strain evidence="4">BMAN</strain>
    </source>
</reference>
<comment type="caution">
    <text evidence="4">The sequence shown here is derived from an EMBL/GenBank/DDBJ whole genome shotgun (WGS) entry which is preliminary data.</text>
</comment>
<dbReference type="Pfam" id="PF25398">
    <property type="entry name" value="CUX1_N"/>
    <property type="match status" value="1"/>
</dbReference>
<keyword evidence="2" id="KW-1133">Transmembrane helix</keyword>
<sequence length="509" mass="60231">MEDLKILTHFIKRWKEFQFQKQKTRFESNKTQIQKLKENSINSKFQNISQQFLSLSNTEKIQKTTLFIEEIKELLDEFEQRISFTENSFLDLFIFFSNLPDPAPIISQFLQNYNSKEKTENSQTKNKPQEKHSDSFKILKANKKINELEKEVAELKKLNQQTNPEKDINPNLQEENQSLLSKINELQKQKEAKDHVIQDLKRQISSKFKAKSLHKLKPSFSFQPGLSLLNQLPNKSFDISTKKPTKEKSLNLDNYSQNENQLNLISQQIQSLEIENSKFQLKLISKQKEIDKILEEKNNLLQELSQLSKQNKELESKANQQEKIPVISTTKQNEIKQSDQNYNFLDQFPNDPFLPREKDQMSPKKVQKLQEIVQNLLSENKKFRNENETIKKENLQIKEEIFNLNEQVRLLQRFKEIRSQIEDSGVIPYSNDIVLQNRDFEFGNNSVSNFSNLNHLDIKSQQNRDSLNFIDRTTLKICQIGLSNQFSRSFLFFYIVIIHLLIFYLFLFC</sequence>
<feature type="coiled-coil region" evidence="1">
    <location>
        <begin position="366"/>
        <end position="407"/>
    </location>
</feature>
<protein>
    <submittedName>
        <fullName evidence="4">A-type inclusion protein</fullName>
    </submittedName>
</protein>
<feature type="coiled-coil region" evidence="1">
    <location>
        <begin position="255"/>
        <end position="324"/>
    </location>
</feature>
<keyword evidence="2" id="KW-0812">Transmembrane</keyword>
<gene>
    <name evidence="4" type="ORF">M0811_09182</name>
</gene>
<organism evidence="4 5">
    <name type="scientific">Anaeramoeba ignava</name>
    <name type="common">Anaerobic marine amoeba</name>
    <dbReference type="NCBI Taxonomy" id="1746090"/>
    <lineage>
        <taxon>Eukaryota</taxon>
        <taxon>Metamonada</taxon>
        <taxon>Anaeramoebidae</taxon>
        <taxon>Anaeramoeba</taxon>
    </lineage>
</organism>
<dbReference type="InterPro" id="IPR057476">
    <property type="entry name" value="Cux_N"/>
</dbReference>
<accession>A0A9Q0LKA8</accession>
<feature type="domain" description="Cux N-terminal" evidence="3">
    <location>
        <begin position="7"/>
        <end position="111"/>
    </location>
</feature>
<evidence type="ECO:0000256" key="1">
    <source>
        <dbReference type="SAM" id="Coils"/>
    </source>
</evidence>
<dbReference type="AlphaFoldDB" id="A0A9Q0LKA8"/>
<evidence type="ECO:0000256" key="2">
    <source>
        <dbReference type="SAM" id="Phobius"/>
    </source>
</evidence>
<keyword evidence="1" id="KW-0175">Coiled coil</keyword>
<evidence type="ECO:0000313" key="4">
    <source>
        <dbReference type="EMBL" id="KAJ5072968.1"/>
    </source>
</evidence>
<name>A0A9Q0LKA8_ANAIG</name>